<dbReference type="SUPFAM" id="SSF88659">
    <property type="entry name" value="Sigma3 and sigma4 domains of RNA polymerase sigma factors"/>
    <property type="match status" value="1"/>
</dbReference>
<evidence type="ECO:0000259" key="8">
    <source>
        <dbReference type="Pfam" id="PF04542"/>
    </source>
</evidence>
<feature type="domain" description="SnoaL-like" evidence="10">
    <location>
        <begin position="216"/>
        <end position="318"/>
    </location>
</feature>
<evidence type="ECO:0000259" key="9">
    <source>
        <dbReference type="Pfam" id="PF08281"/>
    </source>
</evidence>
<evidence type="ECO:0000313" key="12">
    <source>
        <dbReference type="Proteomes" id="UP001500212"/>
    </source>
</evidence>
<dbReference type="NCBIfam" id="TIGR02937">
    <property type="entry name" value="sigma70-ECF"/>
    <property type="match status" value="1"/>
</dbReference>
<dbReference type="InterPro" id="IPR000838">
    <property type="entry name" value="RNA_pol_sigma70_ECF_CS"/>
</dbReference>
<evidence type="ECO:0000256" key="3">
    <source>
        <dbReference type="ARBA" id="ARBA00023015"/>
    </source>
</evidence>
<dbReference type="PANTHER" id="PTHR43133">
    <property type="entry name" value="RNA POLYMERASE ECF-TYPE SIGMA FACTO"/>
    <property type="match status" value="1"/>
</dbReference>
<evidence type="ECO:0000256" key="4">
    <source>
        <dbReference type="ARBA" id="ARBA00023082"/>
    </source>
</evidence>
<dbReference type="CDD" id="cd06171">
    <property type="entry name" value="Sigma70_r4"/>
    <property type="match status" value="1"/>
</dbReference>
<dbReference type="Gene3D" id="1.10.1740.10">
    <property type="match status" value="1"/>
</dbReference>
<dbReference type="InterPro" id="IPR037401">
    <property type="entry name" value="SnoaL-like"/>
</dbReference>
<dbReference type="InterPro" id="IPR014305">
    <property type="entry name" value="RNA_pol_sigma-G_actinobac"/>
</dbReference>
<comment type="subunit">
    <text evidence="2">Interacts transiently with the RNA polymerase catalytic core formed by RpoA, RpoB, RpoC and RpoZ (2 alpha, 1 beta, 1 beta' and 1 omega subunit) to form the RNA polymerase holoenzyme that can initiate transcription.</text>
</comment>
<feature type="domain" description="RNA polymerase sigma factor 70 region 4 type 2" evidence="9">
    <location>
        <begin position="141"/>
        <end position="188"/>
    </location>
</feature>
<accession>A0ABP8TCH0</accession>
<dbReference type="NCBIfam" id="TIGR02960">
    <property type="entry name" value="SigX5"/>
    <property type="match status" value="1"/>
</dbReference>
<keyword evidence="6 7" id="KW-0804">Transcription</keyword>
<dbReference type="NCBIfam" id="NF006089">
    <property type="entry name" value="PRK08241.1"/>
    <property type="match status" value="1"/>
</dbReference>
<dbReference type="Proteomes" id="UP001500212">
    <property type="component" value="Unassembled WGS sequence"/>
</dbReference>
<keyword evidence="12" id="KW-1185">Reference proteome</keyword>
<dbReference type="SUPFAM" id="SSF88946">
    <property type="entry name" value="Sigma2 domain of RNA polymerase sigma factors"/>
    <property type="match status" value="1"/>
</dbReference>
<dbReference type="InterPro" id="IPR013325">
    <property type="entry name" value="RNA_pol_sigma_r2"/>
</dbReference>
<proteinExistence type="inferred from homology"/>
<dbReference type="PANTHER" id="PTHR43133:SF65">
    <property type="entry name" value="ECF RNA POLYMERASE SIGMA FACTOR SIGG"/>
    <property type="match status" value="1"/>
</dbReference>
<dbReference type="InterPro" id="IPR007627">
    <property type="entry name" value="RNA_pol_sigma70_r2"/>
</dbReference>
<dbReference type="Pfam" id="PF12680">
    <property type="entry name" value="SnoaL_2"/>
    <property type="match status" value="1"/>
</dbReference>
<evidence type="ECO:0000256" key="2">
    <source>
        <dbReference type="ARBA" id="ARBA00011344"/>
    </source>
</evidence>
<evidence type="ECO:0000256" key="7">
    <source>
        <dbReference type="RuleBase" id="RU000716"/>
    </source>
</evidence>
<dbReference type="InterPro" id="IPR036388">
    <property type="entry name" value="WH-like_DNA-bd_sf"/>
</dbReference>
<protein>
    <recommendedName>
        <fullName evidence="7">RNA polymerase sigma factor</fullName>
    </recommendedName>
</protein>
<evidence type="ECO:0000256" key="6">
    <source>
        <dbReference type="ARBA" id="ARBA00023163"/>
    </source>
</evidence>
<dbReference type="InterPro" id="IPR013249">
    <property type="entry name" value="RNA_pol_sigma70_r4_t2"/>
</dbReference>
<dbReference type="SUPFAM" id="SSF54427">
    <property type="entry name" value="NTF2-like"/>
    <property type="match status" value="1"/>
</dbReference>
<keyword evidence="4 7" id="KW-0731">Sigma factor</keyword>
<comment type="similarity">
    <text evidence="1 7">Belongs to the sigma-70 factor family. ECF subfamily.</text>
</comment>
<comment type="caution">
    <text evidence="11">The sequence shown here is derived from an EMBL/GenBank/DDBJ whole genome shotgun (WGS) entry which is preliminary data.</text>
</comment>
<sequence>MDGLVSVDSEVSAAVRAADGTAFAALAERYRWELRVHCYRMLGSFDDAEDLVQETLLRAWRYRESFQGRSTFRAWLYRIATNACLDFLDRHLRQPTPGETGRPAEVSWLQPYPDRLLEPVAAREAEPDAVVIARETIELAFVVAIQHLPPRQRAVLILRDVLGWPAAETAALLEMSVAAVKSALQRARPVLREHLPERRAVQASATPLAERERELLRRFMAAHERADVAALAELLSEDVRLSMPPLPYSFVGRAEVAAFAENAVGPGSPLYRGQWRGVPVVANRQPAMAGYIRLPGEPAYQPQVLNVLRVEDGEITEIVAFEPRVFGAFGLPATLP</sequence>
<dbReference type="Pfam" id="PF08281">
    <property type="entry name" value="Sigma70_r4_2"/>
    <property type="match status" value="1"/>
</dbReference>
<dbReference type="PROSITE" id="PS01063">
    <property type="entry name" value="SIGMA70_ECF"/>
    <property type="match status" value="1"/>
</dbReference>
<gene>
    <name evidence="11" type="ORF">GCM10023195_01390</name>
</gene>
<feature type="domain" description="RNA polymerase sigma-70 region 2" evidence="8">
    <location>
        <begin position="26"/>
        <end position="91"/>
    </location>
</feature>
<dbReference type="InterPro" id="IPR032710">
    <property type="entry name" value="NTF2-like_dom_sf"/>
</dbReference>
<evidence type="ECO:0000313" key="11">
    <source>
        <dbReference type="EMBL" id="GAA4600860.1"/>
    </source>
</evidence>
<dbReference type="InterPro" id="IPR039425">
    <property type="entry name" value="RNA_pol_sigma-70-like"/>
</dbReference>
<keyword evidence="3 7" id="KW-0805">Transcription regulation</keyword>
<evidence type="ECO:0000256" key="5">
    <source>
        <dbReference type="ARBA" id="ARBA00023125"/>
    </source>
</evidence>
<dbReference type="Gene3D" id="3.10.450.50">
    <property type="match status" value="1"/>
</dbReference>
<dbReference type="Gene3D" id="1.10.10.10">
    <property type="entry name" value="Winged helix-like DNA-binding domain superfamily/Winged helix DNA-binding domain"/>
    <property type="match status" value="1"/>
</dbReference>
<organism evidence="11 12">
    <name type="scientific">Actinoallomurus liliacearum</name>
    <dbReference type="NCBI Taxonomy" id="1080073"/>
    <lineage>
        <taxon>Bacteria</taxon>
        <taxon>Bacillati</taxon>
        <taxon>Actinomycetota</taxon>
        <taxon>Actinomycetes</taxon>
        <taxon>Streptosporangiales</taxon>
        <taxon>Thermomonosporaceae</taxon>
        <taxon>Actinoallomurus</taxon>
    </lineage>
</organism>
<evidence type="ECO:0000259" key="10">
    <source>
        <dbReference type="Pfam" id="PF12680"/>
    </source>
</evidence>
<reference evidence="12" key="1">
    <citation type="journal article" date="2019" name="Int. J. Syst. Evol. Microbiol.">
        <title>The Global Catalogue of Microorganisms (GCM) 10K type strain sequencing project: providing services to taxonomists for standard genome sequencing and annotation.</title>
        <authorList>
            <consortium name="The Broad Institute Genomics Platform"/>
            <consortium name="The Broad Institute Genome Sequencing Center for Infectious Disease"/>
            <person name="Wu L."/>
            <person name="Ma J."/>
        </authorList>
    </citation>
    <scope>NUCLEOTIDE SEQUENCE [LARGE SCALE GENOMIC DNA]</scope>
    <source>
        <strain evidence="12">JCM 17938</strain>
    </source>
</reference>
<dbReference type="InterPro" id="IPR014284">
    <property type="entry name" value="RNA_pol_sigma-70_dom"/>
</dbReference>
<keyword evidence="5 7" id="KW-0238">DNA-binding</keyword>
<name>A0ABP8TCH0_9ACTN</name>
<dbReference type="Pfam" id="PF04542">
    <property type="entry name" value="Sigma70_r2"/>
    <property type="match status" value="1"/>
</dbReference>
<dbReference type="InterPro" id="IPR013324">
    <property type="entry name" value="RNA_pol_sigma_r3/r4-like"/>
</dbReference>
<dbReference type="EMBL" id="BAABHJ010000001">
    <property type="protein sequence ID" value="GAA4600860.1"/>
    <property type="molecule type" value="Genomic_DNA"/>
</dbReference>
<evidence type="ECO:0000256" key="1">
    <source>
        <dbReference type="ARBA" id="ARBA00010641"/>
    </source>
</evidence>